<dbReference type="RefSeq" id="WP_184878583.1">
    <property type="nucleotide sequence ID" value="NZ_BAAAHD010000001.1"/>
</dbReference>
<dbReference type="Proteomes" id="UP001501427">
    <property type="component" value="Unassembled WGS sequence"/>
</dbReference>
<accession>A0A7W7I768</accession>
<evidence type="ECO:0000313" key="3">
    <source>
        <dbReference type="Proteomes" id="UP000549343"/>
    </source>
</evidence>
<reference evidence="2 3" key="2">
    <citation type="submission" date="2020-08" db="EMBL/GenBank/DDBJ databases">
        <title>Sequencing the genomes of 1000 actinobacteria strains.</title>
        <authorList>
            <person name="Klenk H.-P."/>
        </authorList>
    </citation>
    <scope>NUCLEOTIDE SEQUENCE [LARGE SCALE GENOMIC DNA]</scope>
    <source>
        <strain evidence="2 3">DSM 44772</strain>
    </source>
</reference>
<reference evidence="1 4" key="1">
    <citation type="journal article" date="2019" name="Int. J. Syst. Evol. Microbiol.">
        <title>The Global Catalogue of Microorganisms (GCM) 10K type strain sequencing project: providing services to taxonomists for standard genome sequencing and annotation.</title>
        <authorList>
            <consortium name="The Broad Institute Genomics Platform"/>
            <consortium name="The Broad Institute Genome Sequencing Center for Infectious Disease"/>
            <person name="Wu L."/>
            <person name="Ma J."/>
        </authorList>
    </citation>
    <scope>NUCLEOTIDE SEQUENCE [LARGE SCALE GENOMIC DNA]</scope>
    <source>
        <strain evidence="1 4">JCM 10667</strain>
    </source>
</reference>
<name>A0A7W7I768_9ACTN</name>
<dbReference type="Proteomes" id="UP000549343">
    <property type="component" value="Unassembled WGS sequence"/>
</dbReference>
<evidence type="ECO:0000313" key="4">
    <source>
        <dbReference type="Proteomes" id="UP001501427"/>
    </source>
</evidence>
<proteinExistence type="predicted"/>
<organism evidence="2 3">
    <name type="scientific">Actinomadura livida</name>
    <dbReference type="NCBI Taxonomy" id="79909"/>
    <lineage>
        <taxon>Bacteria</taxon>
        <taxon>Bacillati</taxon>
        <taxon>Actinomycetota</taxon>
        <taxon>Actinomycetes</taxon>
        <taxon>Streptosporangiales</taxon>
        <taxon>Thermomonosporaceae</taxon>
        <taxon>Actinomadura</taxon>
    </lineage>
</organism>
<keyword evidence="4" id="KW-1185">Reference proteome</keyword>
<evidence type="ECO:0000313" key="1">
    <source>
        <dbReference type="EMBL" id="GAA0543465.1"/>
    </source>
</evidence>
<comment type="caution">
    <text evidence="2">The sequence shown here is derived from an EMBL/GenBank/DDBJ whole genome shotgun (WGS) entry which is preliminary data.</text>
</comment>
<protein>
    <submittedName>
        <fullName evidence="2">Uncharacterized protein</fullName>
    </submittedName>
</protein>
<sequence>MSAILQPRDAGSIQFDALVEVPSETPEYQAASCTVCHWGLTRLCDDFSTQR</sequence>
<reference evidence="1" key="3">
    <citation type="submission" date="2023-12" db="EMBL/GenBank/DDBJ databases">
        <authorList>
            <person name="Sun Q."/>
            <person name="Inoue M."/>
        </authorList>
    </citation>
    <scope>NUCLEOTIDE SEQUENCE</scope>
    <source>
        <strain evidence="1">JCM 10667</strain>
    </source>
</reference>
<dbReference type="AlphaFoldDB" id="A0A7W7I768"/>
<dbReference type="EMBL" id="BAAAHD010000001">
    <property type="protein sequence ID" value="GAA0543465.1"/>
    <property type="molecule type" value="Genomic_DNA"/>
</dbReference>
<evidence type="ECO:0000313" key="2">
    <source>
        <dbReference type="EMBL" id="MBB4771792.1"/>
    </source>
</evidence>
<dbReference type="EMBL" id="JACHMV010000001">
    <property type="protein sequence ID" value="MBB4771792.1"/>
    <property type="molecule type" value="Genomic_DNA"/>
</dbReference>
<gene>
    <name evidence="2" type="ORF">F4557_000210</name>
    <name evidence="1" type="ORF">GCM10009546_01900</name>
</gene>